<comment type="subcellular location">
    <subcellularLocation>
        <location evidence="1 6">Membrane</location>
        <topology evidence="1 6">Multi-pass membrane protein</topology>
    </subcellularLocation>
</comment>
<proteinExistence type="inferred from homology"/>
<dbReference type="Gene3D" id="1.10.1450.10">
    <property type="entry name" value="Tetraspanin"/>
    <property type="match status" value="1"/>
</dbReference>
<accession>A0A1W0XEM5</accession>
<dbReference type="PIRSF" id="PIRSF002419">
    <property type="entry name" value="Tetraspanin"/>
    <property type="match status" value="1"/>
</dbReference>
<dbReference type="PANTHER" id="PTHR19282:SF456">
    <property type="entry name" value="CD63 MOLECULE"/>
    <property type="match status" value="1"/>
</dbReference>
<dbReference type="OrthoDB" id="10033535at2759"/>
<reference evidence="8" key="1">
    <citation type="submission" date="2017-01" db="EMBL/GenBank/DDBJ databases">
        <title>Comparative genomics of anhydrobiosis in the tardigrade Hypsibius dujardini.</title>
        <authorList>
            <person name="Yoshida Y."/>
            <person name="Koutsovoulos G."/>
            <person name="Laetsch D."/>
            <person name="Stevens L."/>
            <person name="Kumar S."/>
            <person name="Horikawa D."/>
            <person name="Ishino K."/>
            <person name="Komine S."/>
            <person name="Tomita M."/>
            <person name="Blaxter M."/>
            <person name="Arakawa K."/>
        </authorList>
    </citation>
    <scope>NUCLEOTIDE SEQUENCE [LARGE SCALE GENOMIC DNA]</scope>
    <source>
        <strain evidence="8">Z151</strain>
    </source>
</reference>
<keyword evidence="5 6" id="KW-0472">Membrane</keyword>
<dbReference type="PRINTS" id="PR00259">
    <property type="entry name" value="TMFOUR"/>
</dbReference>
<dbReference type="InterPro" id="IPR000301">
    <property type="entry name" value="Tetraspanin_animals"/>
</dbReference>
<comment type="caution">
    <text evidence="7">The sequence shown here is derived from an EMBL/GenBank/DDBJ whole genome shotgun (WGS) entry which is preliminary data.</text>
</comment>
<evidence type="ECO:0000256" key="4">
    <source>
        <dbReference type="ARBA" id="ARBA00022989"/>
    </source>
</evidence>
<sequence>MGDVSQKCIKWLMFGFNLLFWITGVTLIIAGAVAQSHSKEYSRFYEGVTVSAPVLLIIVGVFISIIAFLGCCGAARDNYSMLMGFAVIVSIIFIVQVAGGIAGYVQKGKVTTAINEIFPSLMKDNNSLSAIDDIQKGLGCCGSQGYNEWFNITRVHSFNGTENASVVPSCCQKSDNCKAEDLLEDKINSECAAGVKDHSKCIIYTDGCVPKIQNLVQRAINGLAGAAIGLAFIQLLGIGFACYLAKRIRSGYVYA</sequence>
<feature type="transmembrane region" description="Helical" evidence="6">
    <location>
        <begin position="12"/>
        <end position="34"/>
    </location>
</feature>
<feature type="transmembrane region" description="Helical" evidence="6">
    <location>
        <begin position="223"/>
        <end position="245"/>
    </location>
</feature>
<dbReference type="PANTHER" id="PTHR19282">
    <property type="entry name" value="TETRASPANIN"/>
    <property type="match status" value="1"/>
</dbReference>
<feature type="transmembrane region" description="Helical" evidence="6">
    <location>
        <begin position="82"/>
        <end position="105"/>
    </location>
</feature>
<evidence type="ECO:0000256" key="1">
    <source>
        <dbReference type="ARBA" id="ARBA00004141"/>
    </source>
</evidence>
<dbReference type="GO" id="GO:0005886">
    <property type="term" value="C:plasma membrane"/>
    <property type="evidence" value="ECO:0007669"/>
    <property type="project" value="TreeGrafter"/>
</dbReference>
<organism evidence="7 8">
    <name type="scientific">Hypsibius exemplaris</name>
    <name type="common">Freshwater tardigrade</name>
    <dbReference type="NCBI Taxonomy" id="2072580"/>
    <lineage>
        <taxon>Eukaryota</taxon>
        <taxon>Metazoa</taxon>
        <taxon>Ecdysozoa</taxon>
        <taxon>Tardigrada</taxon>
        <taxon>Eutardigrada</taxon>
        <taxon>Parachela</taxon>
        <taxon>Hypsibioidea</taxon>
        <taxon>Hypsibiidae</taxon>
        <taxon>Hypsibius</taxon>
    </lineage>
</organism>
<keyword evidence="3 6" id="KW-0812">Transmembrane</keyword>
<evidence type="ECO:0000256" key="3">
    <source>
        <dbReference type="ARBA" id="ARBA00022692"/>
    </source>
</evidence>
<dbReference type="SUPFAM" id="SSF48652">
    <property type="entry name" value="Tetraspanin"/>
    <property type="match status" value="1"/>
</dbReference>
<comment type="similarity">
    <text evidence="2 6">Belongs to the tetraspanin (TM4SF) family.</text>
</comment>
<dbReference type="AlphaFoldDB" id="A0A1W0XEM5"/>
<evidence type="ECO:0000256" key="5">
    <source>
        <dbReference type="ARBA" id="ARBA00023136"/>
    </source>
</evidence>
<name>A0A1W0XEM5_HYPEX</name>
<keyword evidence="8" id="KW-1185">Reference proteome</keyword>
<keyword evidence="4 6" id="KW-1133">Transmembrane helix</keyword>
<dbReference type="EMBL" id="MTYJ01000002">
    <property type="protein sequence ID" value="OQV25812.1"/>
    <property type="molecule type" value="Genomic_DNA"/>
</dbReference>
<evidence type="ECO:0000256" key="2">
    <source>
        <dbReference type="ARBA" id="ARBA00006840"/>
    </source>
</evidence>
<protein>
    <recommendedName>
        <fullName evidence="6">Tetraspanin</fullName>
    </recommendedName>
</protein>
<evidence type="ECO:0000256" key="6">
    <source>
        <dbReference type="RuleBase" id="RU361218"/>
    </source>
</evidence>
<evidence type="ECO:0000313" key="7">
    <source>
        <dbReference type="EMBL" id="OQV25812.1"/>
    </source>
</evidence>
<evidence type="ECO:0000313" key="8">
    <source>
        <dbReference type="Proteomes" id="UP000192578"/>
    </source>
</evidence>
<dbReference type="Proteomes" id="UP000192578">
    <property type="component" value="Unassembled WGS sequence"/>
</dbReference>
<dbReference type="InterPro" id="IPR018499">
    <property type="entry name" value="Tetraspanin/Peripherin"/>
</dbReference>
<dbReference type="Pfam" id="PF00335">
    <property type="entry name" value="Tetraspanin"/>
    <property type="match status" value="1"/>
</dbReference>
<feature type="transmembrane region" description="Helical" evidence="6">
    <location>
        <begin position="54"/>
        <end position="75"/>
    </location>
</feature>
<dbReference type="InterPro" id="IPR008952">
    <property type="entry name" value="Tetraspanin_EC2_sf"/>
</dbReference>
<gene>
    <name evidence="7" type="ORF">BV898_00737</name>
</gene>